<reference evidence="2 3" key="1">
    <citation type="journal article" date="2019" name="Nat. Ecol. Evol.">
        <title>Megaphylogeny resolves global patterns of mushroom evolution.</title>
        <authorList>
            <person name="Varga T."/>
            <person name="Krizsan K."/>
            <person name="Foldi C."/>
            <person name="Dima B."/>
            <person name="Sanchez-Garcia M."/>
            <person name="Sanchez-Ramirez S."/>
            <person name="Szollosi G.J."/>
            <person name="Szarkandi J.G."/>
            <person name="Papp V."/>
            <person name="Albert L."/>
            <person name="Andreopoulos W."/>
            <person name="Angelini C."/>
            <person name="Antonin V."/>
            <person name="Barry K.W."/>
            <person name="Bougher N.L."/>
            <person name="Buchanan P."/>
            <person name="Buyck B."/>
            <person name="Bense V."/>
            <person name="Catcheside P."/>
            <person name="Chovatia M."/>
            <person name="Cooper J."/>
            <person name="Damon W."/>
            <person name="Desjardin D."/>
            <person name="Finy P."/>
            <person name="Geml J."/>
            <person name="Haridas S."/>
            <person name="Hughes K."/>
            <person name="Justo A."/>
            <person name="Karasinski D."/>
            <person name="Kautmanova I."/>
            <person name="Kiss B."/>
            <person name="Kocsube S."/>
            <person name="Kotiranta H."/>
            <person name="LaButti K.M."/>
            <person name="Lechner B.E."/>
            <person name="Liimatainen K."/>
            <person name="Lipzen A."/>
            <person name="Lukacs Z."/>
            <person name="Mihaltcheva S."/>
            <person name="Morgado L.N."/>
            <person name="Niskanen T."/>
            <person name="Noordeloos M.E."/>
            <person name="Ohm R.A."/>
            <person name="Ortiz-Santana B."/>
            <person name="Ovrebo C."/>
            <person name="Racz N."/>
            <person name="Riley R."/>
            <person name="Savchenko A."/>
            <person name="Shiryaev A."/>
            <person name="Soop K."/>
            <person name="Spirin V."/>
            <person name="Szebenyi C."/>
            <person name="Tomsovsky M."/>
            <person name="Tulloss R.E."/>
            <person name="Uehling J."/>
            <person name="Grigoriev I.V."/>
            <person name="Vagvolgyi C."/>
            <person name="Papp T."/>
            <person name="Martin F.M."/>
            <person name="Miettinen O."/>
            <person name="Hibbett D.S."/>
            <person name="Nagy L.G."/>
        </authorList>
    </citation>
    <scope>NUCLEOTIDE SEQUENCE [LARGE SCALE GENOMIC DNA]</scope>
    <source>
        <strain evidence="2 3">CBS 962.96</strain>
    </source>
</reference>
<keyword evidence="3" id="KW-1185">Reference proteome</keyword>
<protein>
    <submittedName>
        <fullName evidence="2">Uncharacterized protein</fullName>
    </submittedName>
</protein>
<accession>A0A4S8L1M2</accession>
<keyword evidence="1" id="KW-0472">Membrane</keyword>
<keyword evidence="1" id="KW-0812">Transmembrane</keyword>
<sequence length="298" mass="33511">MLSRGNNGIQITRQDIQDLDVSKRSLSTGWKKVIGACAHAQKDDFEWIWIDSCCIDKSSNANLSENLDRYYANAGVCYVHLPDVSSEEDPKDAKSGFRRSKWFMRGRTLQELIALSQTVFLDDSWKEIGTRYGLRDAISAITFIPVELFEGKDPSRYLAKYTIANAEHHDGPSRSFDDINGGYTEHDNRKINCNIEKCGVYCEGEHTYTVNNDNWKTFIAGGGMATTAFYAGHMTTQVEGPSILTNNFEIAIIYPQYRFDQVPSFVMSLVILPVVLINLFSSFRRSFLTAFAQGVGGT</sequence>
<dbReference type="Proteomes" id="UP000297245">
    <property type="component" value="Unassembled WGS sequence"/>
</dbReference>
<proteinExistence type="predicted"/>
<dbReference type="PANTHER" id="PTHR10622">
    <property type="entry name" value="HET DOMAIN-CONTAINING PROTEIN"/>
    <property type="match status" value="1"/>
</dbReference>
<organism evidence="2 3">
    <name type="scientific">Dendrothele bispora (strain CBS 962.96)</name>
    <dbReference type="NCBI Taxonomy" id="1314807"/>
    <lineage>
        <taxon>Eukaryota</taxon>
        <taxon>Fungi</taxon>
        <taxon>Dikarya</taxon>
        <taxon>Basidiomycota</taxon>
        <taxon>Agaricomycotina</taxon>
        <taxon>Agaricomycetes</taxon>
        <taxon>Agaricomycetidae</taxon>
        <taxon>Agaricales</taxon>
        <taxon>Agaricales incertae sedis</taxon>
        <taxon>Dendrothele</taxon>
    </lineage>
</organism>
<dbReference type="OrthoDB" id="674604at2759"/>
<dbReference type="AlphaFoldDB" id="A0A4S8L1M2"/>
<evidence type="ECO:0000256" key="1">
    <source>
        <dbReference type="SAM" id="Phobius"/>
    </source>
</evidence>
<evidence type="ECO:0000313" key="2">
    <source>
        <dbReference type="EMBL" id="THU82319.1"/>
    </source>
</evidence>
<dbReference type="EMBL" id="ML179740">
    <property type="protein sequence ID" value="THU82319.1"/>
    <property type="molecule type" value="Genomic_DNA"/>
</dbReference>
<name>A0A4S8L1M2_DENBC</name>
<dbReference type="PANTHER" id="PTHR10622:SF10">
    <property type="entry name" value="HET DOMAIN-CONTAINING PROTEIN"/>
    <property type="match status" value="1"/>
</dbReference>
<gene>
    <name evidence="2" type="ORF">K435DRAFT_784653</name>
</gene>
<keyword evidence="1" id="KW-1133">Transmembrane helix</keyword>
<feature type="transmembrane region" description="Helical" evidence="1">
    <location>
        <begin position="262"/>
        <end position="280"/>
    </location>
</feature>
<evidence type="ECO:0000313" key="3">
    <source>
        <dbReference type="Proteomes" id="UP000297245"/>
    </source>
</evidence>